<dbReference type="InterPro" id="IPR052201">
    <property type="entry name" value="LRR-containing_regulator"/>
</dbReference>
<dbReference type="Pfam" id="PF13516">
    <property type="entry name" value="LRR_6"/>
    <property type="match status" value="2"/>
</dbReference>
<evidence type="ECO:0000313" key="3">
    <source>
        <dbReference type="Proteomes" id="UP000265020"/>
    </source>
</evidence>
<dbReference type="PANTHER" id="PTHR24111:SF4">
    <property type="entry name" value="LEUCINE-RICH REPEAT-CONTAINING PROTEIN 34"/>
    <property type="match status" value="1"/>
</dbReference>
<keyword evidence="1" id="KW-0677">Repeat</keyword>
<protein>
    <recommendedName>
        <fullName evidence="4">Leucine rich repeat containing 34</fullName>
    </recommendedName>
</protein>
<dbReference type="Proteomes" id="UP000265020">
    <property type="component" value="Unassembled WGS sequence"/>
</dbReference>
<dbReference type="Gene3D" id="3.80.10.10">
    <property type="entry name" value="Ribonuclease Inhibitor"/>
    <property type="match status" value="2"/>
</dbReference>
<organism evidence="2 3">
    <name type="scientific">Cyprinodon variegatus</name>
    <name type="common">Sheepshead minnow</name>
    <dbReference type="NCBI Taxonomy" id="28743"/>
    <lineage>
        <taxon>Eukaryota</taxon>
        <taxon>Metazoa</taxon>
        <taxon>Chordata</taxon>
        <taxon>Craniata</taxon>
        <taxon>Vertebrata</taxon>
        <taxon>Euteleostomi</taxon>
        <taxon>Actinopterygii</taxon>
        <taxon>Neopterygii</taxon>
        <taxon>Teleostei</taxon>
        <taxon>Neoteleostei</taxon>
        <taxon>Acanthomorphata</taxon>
        <taxon>Ovalentaria</taxon>
        <taxon>Atherinomorphae</taxon>
        <taxon>Cyprinodontiformes</taxon>
        <taxon>Cyprinodontidae</taxon>
        <taxon>Cyprinodon</taxon>
    </lineage>
</organism>
<dbReference type="AlphaFoldDB" id="A0A3Q2EAJ8"/>
<sequence length="304" mass="33141">MADQTISESYKDVCGKHGIRINLFVLENLQKMSTTSPCLKLAGNSKQGGCHKLCDDDVFALSKCLHSNRTVTALDLSYNNVGDRGAGHLADLLEVGNQEEVSYEPGLDSALLYLDLTFNNIGAKGAELLSIRLKVCQKRWSRILNPTSSCDLCSNRVSHDGALYLASVLKEKTAIEILNLSINCIEDIGAGYLSDAMSRLSVCTNNIRTQGLCSLAQALKNNPTLTHLYIWGNHPKEPAFRELISSGRLPPQNTDVESYEQDGHVFLAEAFHGLRKSLYQADGNVTDATVGSASDGPPEDQPQR</sequence>
<dbReference type="SMART" id="SM00368">
    <property type="entry name" value="LRR_RI"/>
    <property type="match status" value="3"/>
</dbReference>
<dbReference type="Ensembl" id="ENSCVAT00000030714.1">
    <property type="protein sequence ID" value="ENSCVAP00000028679.1"/>
    <property type="gene ID" value="ENSCVAG00000015934.1"/>
</dbReference>
<name>A0A3Q2EAJ8_CYPVA</name>
<dbReference type="PANTHER" id="PTHR24111">
    <property type="entry name" value="LEUCINE-RICH REPEAT-CONTAINING PROTEIN 34"/>
    <property type="match status" value="1"/>
</dbReference>
<dbReference type="InterPro" id="IPR032675">
    <property type="entry name" value="LRR_dom_sf"/>
</dbReference>
<dbReference type="SUPFAM" id="SSF52047">
    <property type="entry name" value="RNI-like"/>
    <property type="match status" value="1"/>
</dbReference>
<evidence type="ECO:0008006" key="4">
    <source>
        <dbReference type="Google" id="ProtNLM"/>
    </source>
</evidence>
<keyword evidence="3" id="KW-1185">Reference proteome</keyword>
<proteinExistence type="predicted"/>
<evidence type="ECO:0000313" key="2">
    <source>
        <dbReference type="Ensembl" id="ENSCVAP00000028679.1"/>
    </source>
</evidence>
<accession>A0A3Q2EAJ8</accession>
<reference evidence="2" key="2">
    <citation type="submission" date="2025-09" db="UniProtKB">
        <authorList>
            <consortium name="Ensembl"/>
        </authorList>
    </citation>
    <scope>IDENTIFICATION</scope>
</reference>
<dbReference type="GeneTree" id="ENSGT00940000156456"/>
<reference evidence="2" key="1">
    <citation type="submission" date="2025-08" db="UniProtKB">
        <authorList>
            <consortium name="Ensembl"/>
        </authorList>
    </citation>
    <scope>IDENTIFICATION</scope>
</reference>
<evidence type="ECO:0000256" key="1">
    <source>
        <dbReference type="ARBA" id="ARBA00022737"/>
    </source>
</evidence>
<dbReference type="InterPro" id="IPR001611">
    <property type="entry name" value="Leu-rich_rpt"/>
</dbReference>